<dbReference type="Pfam" id="PF01565">
    <property type="entry name" value="FAD_binding_4"/>
    <property type="match status" value="1"/>
</dbReference>
<dbReference type="PANTHER" id="PTHR11748">
    <property type="entry name" value="D-LACTATE DEHYDROGENASE"/>
    <property type="match status" value="1"/>
</dbReference>
<name>A0A3B0RH50_9ZZZZ</name>
<organism evidence="4">
    <name type="scientific">hydrothermal vent metagenome</name>
    <dbReference type="NCBI Taxonomy" id="652676"/>
    <lineage>
        <taxon>unclassified sequences</taxon>
        <taxon>metagenomes</taxon>
        <taxon>ecological metagenomes</taxon>
    </lineage>
</organism>
<dbReference type="AlphaFoldDB" id="A0A3B0RH50"/>
<dbReference type="GO" id="GO:0071949">
    <property type="term" value="F:FAD binding"/>
    <property type="evidence" value="ECO:0007669"/>
    <property type="project" value="InterPro"/>
</dbReference>
<evidence type="ECO:0000256" key="1">
    <source>
        <dbReference type="ARBA" id="ARBA00022630"/>
    </source>
</evidence>
<dbReference type="PROSITE" id="PS51387">
    <property type="entry name" value="FAD_PCMH"/>
    <property type="match status" value="1"/>
</dbReference>
<sequence length="395" mass="41352">MSETFKPANENQVVDAVQWALGTKTPMELVGTGSKQAVGNLMETGCGLDLSDLTGISLYEPEELVLAAGAGSSLADIEKALDEKGQAFAFEPPDLSHLLGANSRGTLGGMVASGFAGPRRIQAGGVRDHVLGVRAVSGRAEIFKTGGRVVKNVTGYDLPKILTGSWGTLAAMTQLTFKVLPKPETEATLALVGLDNEPAIKAMSVALGAPLEVSGAAHVPGARTLLRLEGIAPSVAARMESLKTLLGSFGEIDVLGRDVSQDVWRNIRDVRLIGNEQDTEAENAIWRLSVPPAQGAKVLARIEQKISVNSFFDWGGGLIWLEVLDQDRACAAEIRGAIGAQGGHATLIRASKKSRAGSAVFQPQSATLAMLAGRLKGAFDPKGILNPGRMQSGGE</sequence>
<dbReference type="InterPro" id="IPR036318">
    <property type="entry name" value="FAD-bd_PCMH-like_sf"/>
</dbReference>
<dbReference type="SUPFAM" id="SSF55103">
    <property type="entry name" value="FAD-linked oxidases, C-terminal domain"/>
    <property type="match status" value="1"/>
</dbReference>
<keyword evidence="4" id="KW-0560">Oxidoreductase</keyword>
<dbReference type="EC" id="1.1.99.14" evidence="4"/>
<dbReference type="InterPro" id="IPR016169">
    <property type="entry name" value="FAD-bd_PCMH_sub2"/>
</dbReference>
<dbReference type="PANTHER" id="PTHR11748:SF103">
    <property type="entry name" value="GLYCOLATE OXIDASE SUBUNIT GLCE"/>
    <property type="match status" value="1"/>
</dbReference>
<dbReference type="InterPro" id="IPR016166">
    <property type="entry name" value="FAD-bd_PCMH"/>
</dbReference>
<evidence type="ECO:0000256" key="2">
    <source>
        <dbReference type="ARBA" id="ARBA00022827"/>
    </source>
</evidence>
<proteinExistence type="predicted"/>
<dbReference type="GO" id="GO:0019154">
    <property type="term" value="F:glycolate dehydrogenase activity"/>
    <property type="evidence" value="ECO:0007669"/>
    <property type="project" value="UniProtKB-EC"/>
</dbReference>
<evidence type="ECO:0000259" key="3">
    <source>
        <dbReference type="PROSITE" id="PS51387"/>
    </source>
</evidence>
<dbReference type="NCBIfam" id="NF008439">
    <property type="entry name" value="PRK11282.1"/>
    <property type="match status" value="1"/>
</dbReference>
<dbReference type="EMBL" id="UOEC01000029">
    <property type="protein sequence ID" value="VAV87488.1"/>
    <property type="molecule type" value="Genomic_DNA"/>
</dbReference>
<dbReference type="Gene3D" id="3.30.465.10">
    <property type="match status" value="1"/>
</dbReference>
<reference evidence="4" key="1">
    <citation type="submission" date="2018-06" db="EMBL/GenBank/DDBJ databases">
        <authorList>
            <person name="Zhirakovskaya E."/>
        </authorList>
    </citation>
    <scope>NUCLEOTIDE SEQUENCE</scope>
</reference>
<dbReference type="SUPFAM" id="SSF56176">
    <property type="entry name" value="FAD-binding/transporter-associated domain-like"/>
    <property type="match status" value="1"/>
</dbReference>
<accession>A0A3B0RH50</accession>
<keyword evidence="1" id="KW-0285">Flavoprotein</keyword>
<evidence type="ECO:0000313" key="4">
    <source>
        <dbReference type="EMBL" id="VAV87488.1"/>
    </source>
</evidence>
<dbReference type="InterPro" id="IPR006094">
    <property type="entry name" value="Oxid_FAD_bind_N"/>
</dbReference>
<keyword evidence="2" id="KW-0274">FAD</keyword>
<gene>
    <name evidence="4" type="ORF">MNBD_ALPHA08-316</name>
</gene>
<feature type="domain" description="FAD-binding PCMH-type" evidence="3">
    <location>
        <begin position="1"/>
        <end position="182"/>
    </location>
</feature>
<dbReference type="InterPro" id="IPR016164">
    <property type="entry name" value="FAD-linked_Oxase-like_C"/>
</dbReference>
<protein>
    <submittedName>
        <fullName evidence="4">Glycolate dehydrogenase, FAD-binding subunit GlcE</fullName>
        <ecNumber evidence="4">1.1.99.14</ecNumber>
    </submittedName>
</protein>